<feature type="domain" description="Transposase (putative) YhgA-like" evidence="1">
    <location>
        <begin position="5"/>
        <end position="201"/>
    </location>
</feature>
<dbReference type="RefSeq" id="WP_255333435.1">
    <property type="nucleotide sequence ID" value="NZ_VOTZ01000031.1"/>
</dbReference>
<dbReference type="EMBL" id="VOTZ01000031">
    <property type="protein sequence ID" value="MCQ1539457.1"/>
    <property type="molecule type" value="Genomic_DNA"/>
</dbReference>
<sequence length="293" mass="33818">MSDSDHPYKRLFSHKEMMADLISGFLNPEFAYACDFETLKRCNGSYVTDDLREREDDLIWSVRYGDRTLVIYLLIEFQSTPDPTMPIRIMSYMALLWQDLIRTGQISSSKSLPGIIPVVLYNGESPWNIPDDIGASILMPDPVLRFKPSVQYLVVDELRLSVHHLVEVRNLAASLFGLEQSSKSEDLFELGKRLNAWMRKNPNLDPLRRDFSLFFENTLKTDEDKPLPNPFCGDTMLKEKVKRWTAELKAEGKVEGKVEERRTLLRRMKAFGMSISEIAEITGLPEEEIRHLI</sequence>
<organism evidence="2 3">
    <name type="scientific">Methanocalculus taiwanensis</name>
    <dbReference type="NCBI Taxonomy" id="106207"/>
    <lineage>
        <taxon>Archaea</taxon>
        <taxon>Methanobacteriati</taxon>
        <taxon>Methanobacteriota</taxon>
        <taxon>Stenosarchaea group</taxon>
        <taxon>Methanomicrobia</taxon>
        <taxon>Methanomicrobiales</taxon>
        <taxon>Methanocalculaceae</taxon>
        <taxon>Methanocalculus</taxon>
    </lineage>
</organism>
<evidence type="ECO:0000313" key="3">
    <source>
        <dbReference type="Proteomes" id="UP001524383"/>
    </source>
</evidence>
<dbReference type="InterPro" id="IPR006842">
    <property type="entry name" value="Transposase_31"/>
</dbReference>
<accession>A0ABD4TKL6</accession>
<dbReference type="InterPro" id="IPR051699">
    <property type="entry name" value="Rpn/YhgA-like_nuclease"/>
</dbReference>
<proteinExistence type="predicted"/>
<protein>
    <submittedName>
        <fullName evidence="2">Transposase</fullName>
    </submittedName>
</protein>
<dbReference type="PANTHER" id="PTHR34611:SF2">
    <property type="entry name" value="INACTIVE RECOMBINATION-PROMOTING NUCLEASE-LIKE PROTEIN RPNE-RELATED"/>
    <property type="match status" value="1"/>
</dbReference>
<name>A0ABD4TKL6_9EURY</name>
<dbReference type="Pfam" id="PF04754">
    <property type="entry name" value="Transposase_31"/>
    <property type="match status" value="1"/>
</dbReference>
<comment type="caution">
    <text evidence="2">The sequence shown here is derived from an EMBL/GenBank/DDBJ whole genome shotgun (WGS) entry which is preliminary data.</text>
</comment>
<reference evidence="2 3" key="1">
    <citation type="submission" date="2019-08" db="EMBL/GenBank/DDBJ databases">
        <authorList>
            <person name="Chen S.-C."/>
            <person name="Lai M.-C."/>
            <person name="You Y.-T."/>
        </authorList>
    </citation>
    <scope>NUCLEOTIDE SEQUENCE [LARGE SCALE GENOMIC DNA]</scope>
    <source>
        <strain evidence="2 3">P2F9704a</strain>
    </source>
</reference>
<keyword evidence="3" id="KW-1185">Reference proteome</keyword>
<evidence type="ECO:0000313" key="2">
    <source>
        <dbReference type="EMBL" id="MCQ1539457.1"/>
    </source>
</evidence>
<dbReference type="AlphaFoldDB" id="A0ABD4TKL6"/>
<evidence type="ECO:0000259" key="1">
    <source>
        <dbReference type="Pfam" id="PF04754"/>
    </source>
</evidence>
<gene>
    <name evidence="2" type="ORF">FTO68_10760</name>
</gene>
<dbReference type="Proteomes" id="UP001524383">
    <property type="component" value="Unassembled WGS sequence"/>
</dbReference>
<dbReference type="PANTHER" id="PTHR34611">
    <property type="match status" value="1"/>
</dbReference>